<feature type="non-terminal residue" evidence="2">
    <location>
        <position position="1"/>
    </location>
</feature>
<sequence length="198" mass="21611">GWRRTAGAPAAPGVLPSRPSSRRGRPPRQGAGGGGAVRAHRGDRGVPRRRRPRGPQLPSPVGPQRDDVRPARAPVRVLHLRDALVLQPGLRRRGRTGRRPRPGAGPPRRCRPDAGAAPGRSARTRPLQRSGEAVPGPRHPRRARRRRPRPRGPGGAHRRRRDRSSARPRRHDPGRDQPGGRRAVAVVRAWGSARLATV</sequence>
<dbReference type="EMBL" id="CADCSY010000078">
    <property type="protein sequence ID" value="CAA9241289.1"/>
    <property type="molecule type" value="Genomic_DNA"/>
</dbReference>
<name>A0A6J4I629_9ACTN</name>
<protein>
    <submittedName>
        <fullName evidence="2">DNA-3-methyladenine glycosylase II</fullName>
        <ecNumber evidence="2">3.2.2.21</ecNumber>
    </submittedName>
</protein>
<dbReference type="EC" id="3.2.2.21" evidence="2"/>
<dbReference type="AlphaFoldDB" id="A0A6J4I629"/>
<evidence type="ECO:0000256" key="1">
    <source>
        <dbReference type="SAM" id="MobiDB-lite"/>
    </source>
</evidence>
<feature type="non-terminal residue" evidence="2">
    <location>
        <position position="198"/>
    </location>
</feature>
<feature type="region of interest" description="Disordered" evidence="1">
    <location>
        <begin position="1"/>
        <end position="183"/>
    </location>
</feature>
<accession>A0A6J4I629</accession>
<dbReference type="GO" id="GO:0003905">
    <property type="term" value="F:alkylbase DNA N-glycosylase activity"/>
    <property type="evidence" value="ECO:0007669"/>
    <property type="project" value="UniProtKB-EC"/>
</dbReference>
<gene>
    <name evidence="2" type="ORF">AVDCRST_MAG20-1739</name>
</gene>
<feature type="compositionally biased region" description="Basic residues" evidence="1">
    <location>
        <begin position="138"/>
        <end position="170"/>
    </location>
</feature>
<proteinExistence type="predicted"/>
<feature type="compositionally biased region" description="Basic residues" evidence="1">
    <location>
        <begin position="90"/>
        <end position="101"/>
    </location>
</feature>
<reference evidence="2" key="1">
    <citation type="submission" date="2020-02" db="EMBL/GenBank/DDBJ databases">
        <authorList>
            <person name="Meier V. D."/>
        </authorList>
    </citation>
    <scope>NUCLEOTIDE SEQUENCE</scope>
    <source>
        <strain evidence="2">AVDCRST_MAG20</strain>
    </source>
</reference>
<keyword evidence="2" id="KW-0326">Glycosidase</keyword>
<evidence type="ECO:0000313" key="2">
    <source>
        <dbReference type="EMBL" id="CAA9241289.1"/>
    </source>
</evidence>
<organism evidence="2">
    <name type="scientific">uncultured Acidimicrobiales bacterium</name>
    <dbReference type="NCBI Taxonomy" id="310071"/>
    <lineage>
        <taxon>Bacteria</taxon>
        <taxon>Bacillati</taxon>
        <taxon>Actinomycetota</taxon>
        <taxon>Acidimicrobiia</taxon>
        <taxon>Acidimicrobiales</taxon>
        <taxon>environmental samples</taxon>
    </lineage>
</organism>
<keyword evidence="2" id="KW-0378">Hydrolase</keyword>